<evidence type="ECO:0000313" key="3">
    <source>
        <dbReference type="Proteomes" id="UP000475928"/>
    </source>
</evidence>
<evidence type="ECO:0000313" key="2">
    <source>
        <dbReference type="EMBL" id="GFH40893.1"/>
    </source>
</evidence>
<comment type="caution">
    <text evidence="2">The sequence shown here is derived from an EMBL/GenBank/DDBJ whole genome shotgun (WGS) entry which is preliminary data.</text>
</comment>
<proteinExistence type="predicted"/>
<dbReference type="SUPFAM" id="SSF54631">
    <property type="entry name" value="CBS-domain pair"/>
    <property type="match status" value="1"/>
</dbReference>
<dbReference type="RefSeq" id="WP_172356860.1">
    <property type="nucleotide sequence ID" value="NZ_BLLH01000007.1"/>
</dbReference>
<feature type="domain" description="CBS" evidence="1">
    <location>
        <begin position="92"/>
        <end position="132"/>
    </location>
</feature>
<keyword evidence="3" id="KW-1185">Reference proteome</keyword>
<evidence type="ECO:0000259" key="1">
    <source>
        <dbReference type="Pfam" id="PF00571"/>
    </source>
</evidence>
<dbReference type="Gene3D" id="3.10.580.10">
    <property type="entry name" value="CBS-domain"/>
    <property type="match status" value="1"/>
</dbReference>
<dbReference type="Proteomes" id="UP000475928">
    <property type="component" value="Unassembled WGS sequence"/>
</dbReference>
<accession>A0A6A0B8A3</accession>
<dbReference type="InterPro" id="IPR046342">
    <property type="entry name" value="CBS_dom_sf"/>
</dbReference>
<protein>
    <recommendedName>
        <fullName evidence="1">CBS domain-containing protein</fullName>
    </recommendedName>
</protein>
<dbReference type="EMBL" id="BLLH01000007">
    <property type="protein sequence ID" value="GFH40893.1"/>
    <property type="molecule type" value="Genomic_DNA"/>
</dbReference>
<dbReference type="Pfam" id="PF00571">
    <property type="entry name" value="CBS"/>
    <property type="match status" value="1"/>
</dbReference>
<name>A0A6A0B8A3_9LACT</name>
<reference evidence="2 3" key="1">
    <citation type="submission" date="2020-02" db="EMBL/GenBank/DDBJ databases">
        <title>Draft genome sequence of Lactococcus sp. Hs20B0-1.</title>
        <authorList>
            <person name="Noda S."/>
            <person name="Yuki M."/>
            <person name="Ohkuma M."/>
        </authorList>
    </citation>
    <scope>NUCLEOTIDE SEQUENCE [LARGE SCALE GENOMIC DNA]</scope>
    <source>
        <strain evidence="2 3">Hs20B0-1</strain>
    </source>
</reference>
<organism evidence="2 3">
    <name type="scientific">Pseudolactococcus insecticola</name>
    <dbReference type="NCBI Taxonomy" id="2709158"/>
    <lineage>
        <taxon>Bacteria</taxon>
        <taxon>Bacillati</taxon>
        <taxon>Bacillota</taxon>
        <taxon>Bacilli</taxon>
        <taxon>Lactobacillales</taxon>
        <taxon>Streptococcaceae</taxon>
        <taxon>Pseudolactococcus</taxon>
    </lineage>
</organism>
<sequence>MNETFIEIYKEIEAFANKKFNQTGKYMPMSQLTDELIEHVAGAKDFATDFELFNNLRNMMQHKASDKYFLIQPEVVDLIRHVYEVITQPLTVGSLFRSEVIFVPSDAAFSDLMTLVRTHHHTQFPVVKNGRVLTTQLITANAIVHSLSENPKAAPTVEQILENSQAVIRFIKPDDSIFTAENRLLDEMKTGQKSVVLLITEVENLQTLKPSDVLGVINITDLPKILSQK</sequence>
<gene>
    <name evidence="2" type="ORF">Hs20B_12910</name>
</gene>
<dbReference type="AlphaFoldDB" id="A0A6A0B8A3"/>
<dbReference type="InterPro" id="IPR000644">
    <property type="entry name" value="CBS_dom"/>
</dbReference>